<evidence type="ECO:0000256" key="4">
    <source>
        <dbReference type="PROSITE-ProRule" id="PRU00169"/>
    </source>
</evidence>
<keyword evidence="8" id="KW-0418">Kinase</keyword>
<dbReference type="CDD" id="cd00082">
    <property type="entry name" value="HisKA"/>
    <property type="match status" value="1"/>
</dbReference>
<dbReference type="InterPro" id="IPR004358">
    <property type="entry name" value="Sig_transdc_His_kin-like_C"/>
</dbReference>
<dbReference type="PANTHER" id="PTHR43547:SF2">
    <property type="entry name" value="HYBRID SIGNAL TRANSDUCTION HISTIDINE KINASE C"/>
    <property type="match status" value="1"/>
</dbReference>
<dbReference type="InterPro" id="IPR005467">
    <property type="entry name" value="His_kinase_dom"/>
</dbReference>
<evidence type="ECO:0000256" key="1">
    <source>
        <dbReference type="ARBA" id="ARBA00000085"/>
    </source>
</evidence>
<dbReference type="InterPro" id="IPR036097">
    <property type="entry name" value="HisK_dim/P_sf"/>
</dbReference>
<comment type="catalytic activity">
    <reaction evidence="1">
        <text>ATP + protein L-histidine = ADP + protein N-phospho-L-histidine.</text>
        <dbReference type="EC" id="2.7.13.3"/>
    </reaction>
</comment>
<dbReference type="Gene3D" id="3.40.50.2300">
    <property type="match status" value="1"/>
</dbReference>
<evidence type="ECO:0000259" key="7">
    <source>
        <dbReference type="PROSITE" id="PS50110"/>
    </source>
</evidence>
<dbReference type="Pfam" id="PF00512">
    <property type="entry name" value="HisKA"/>
    <property type="match status" value="1"/>
</dbReference>
<evidence type="ECO:0000256" key="3">
    <source>
        <dbReference type="ARBA" id="ARBA00022553"/>
    </source>
</evidence>
<proteinExistence type="predicted"/>
<dbReference type="PROSITE" id="PS50109">
    <property type="entry name" value="HIS_KIN"/>
    <property type="match status" value="1"/>
</dbReference>
<dbReference type="EC" id="2.7.13.3" evidence="2"/>
<dbReference type="PROSITE" id="PS50110">
    <property type="entry name" value="RESPONSE_REGULATORY"/>
    <property type="match status" value="1"/>
</dbReference>
<dbReference type="InterPro" id="IPR036890">
    <property type="entry name" value="HATPase_C_sf"/>
</dbReference>
<feature type="modified residue" description="4-aspartylphosphate" evidence="4">
    <location>
        <position position="505"/>
    </location>
</feature>
<evidence type="ECO:0000313" key="9">
    <source>
        <dbReference type="Proteomes" id="UP000614811"/>
    </source>
</evidence>
<feature type="transmembrane region" description="Helical" evidence="5">
    <location>
        <begin position="21"/>
        <end position="38"/>
    </location>
</feature>
<keyword evidence="3 4" id="KW-0597">Phosphoprotein</keyword>
<sequence length="579" mass="64574">MQLEEFQLFEQTKALYKQLPAVMVGTFGVYLLTMLSLWSSQDQALLLTWHAAALIVLTLRWRSVQRYFRTRPAPQTMKPWLDRVVFWAACTGCVWGVVPLLFVRQDDPITALVLAFVFPGYLAASASSLALSNRVFLAFSLPMSSMFLLACVLQGGTLLYLVGLMIFVFMCIMVMFARNTEALFRERAAFQYENQSLVQQLTKQKETAESAVRAKNQFLAAASHDLRQPLHASGMFIDALAHLQLGDEAQRILDKLSLSNGSLNRLLHALLDISRLDAKVVEFLPKSFDLSLFLRRIFNEYAEGHTHPKIELRLSIVPNLFTFSDPMLLERVVRNLVENALKFTQSGEVCIAAAAVDDHIVLSISDTGIGIPQSQHDHVFQEFTQLNKTARDRQRGLGLGLTIVRQLCQLMNIELALESVENQGTNVSLTLQQTAEVIGAEREESGTPMLEARVILVIDDEQEIRDGMVRMLTQSGARVVASDSVCLAIDELNRADCIPDCIVADYRLSEDRNGIQAIAQVRDEFNLAIPAILVTGDTSPESLLFAQAGGLAVHHKPVSPAELRMSIWRELNQLSADEV</sequence>
<dbReference type="Proteomes" id="UP000614811">
    <property type="component" value="Unassembled WGS sequence"/>
</dbReference>
<dbReference type="PANTHER" id="PTHR43547">
    <property type="entry name" value="TWO-COMPONENT HISTIDINE KINASE"/>
    <property type="match status" value="1"/>
</dbReference>
<dbReference type="Gene3D" id="1.10.287.130">
    <property type="match status" value="1"/>
</dbReference>
<feature type="domain" description="Histidine kinase" evidence="6">
    <location>
        <begin position="221"/>
        <end position="435"/>
    </location>
</feature>
<evidence type="ECO:0000256" key="2">
    <source>
        <dbReference type="ARBA" id="ARBA00012438"/>
    </source>
</evidence>
<dbReference type="EMBL" id="BMXA01000001">
    <property type="protein sequence ID" value="GGZ99858.1"/>
    <property type="molecule type" value="Genomic_DNA"/>
</dbReference>
<reference evidence="8" key="2">
    <citation type="submission" date="2020-09" db="EMBL/GenBank/DDBJ databases">
        <authorList>
            <person name="Sun Q."/>
            <person name="Kim S."/>
        </authorList>
    </citation>
    <scope>NUCLEOTIDE SEQUENCE</scope>
    <source>
        <strain evidence="8">KCTC 12711</strain>
    </source>
</reference>
<dbReference type="SUPFAM" id="SSF52172">
    <property type="entry name" value="CheY-like"/>
    <property type="match status" value="1"/>
</dbReference>
<dbReference type="Pfam" id="PF02518">
    <property type="entry name" value="HATPase_c"/>
    <property type="match status" value="1"/>
</dbReference>
<organism evidence="8 9">
    <name type="scientific">Arenicella chitinivorans</name>
    <dbReference type="NCBI Taxonomy" id="1329800"/>
    <lineage>
        <taxon>Bacteria</taxon>
        <taxon>Pseudomonadati</taxon>
        <taxon>Pseudomonadota</taxon>
        <taxon>Gammaproteobacteria</taxon>
        <taxon>Arenicellales</taxon>
        <taxon>Arenicellaceae</taxon>
        <taxon>Arenicella</taxon>
    </lineage>
</organism>
<dbReference type="SMART" id="SM00448">
    <property type="entry name" value="REC"/>
    <property type="match status" value="1"/>
</dbReference>
<dbReference type="Pfam" id="PF00072">
    <property type="entry name" value="Response_reg"/>
    <property type="match status" value="1"/>
</dbReference>
<evidence type="ECO:0000259" key="6">
    <source>
        <dbReference type="PROSITE" id="PS50109"/>
    </source>
</evidence>
<dbReference type="InterPro" id="IPR011006">
    <property type="entry name" value="CheY-like_superfamily"/>
</dbReference>
<feature type="transmembrane region" description="Helical" evidence="5">
    <location>
        <begin position="44"/>
        <end position="63"/>
    </location>
</feature>
<gene>
    <name evidence="8" type="ORF">GCM10008090_05640</name>
</gene>
<dbReference type="SUPFAM" id="SSF47384">
    <property type="entry name" value="Homodimeric domain of signal transducing histidine kinase"/>
    <property type="match status" value="1"/>
</dbReference>
<keyword evidence="9" id="KW-1185">Reference proteome</keyword>
<dbReference type="PRINTS" id="PR00344">
    <property type="entry name" value="BCTRLSENSOR"/>
</dbReference>
<dbReference type="AlphaFoldDB" id="A0A918RI64"/>
<feature type="transmembrane region" description="Helical" evidence="5">
    <location>
        <begin position="109"/>
        <end position="128"/>
    </location>
</feature>
<protein>
    <recommendedName>
        <fullName evidence="2">histidine kinase</fullName>
        <ecNumber evidence="2">2.7.13.3</ecNumber>
    </recommendedName>
</protein>
<dbReference type="SMART" id="SM00387">
    <property type="entry name" value="HATPase_c"/>
    <property type="match status" value="1"/>
</dbReference>
<dbReference type="SUPFAM" id="SSF55874">
    <property type="entry name" value="ATPase domain of HSP90 chaperone/DNA topoisomerase II/histidine kinase"/>
    <property type="match status" value="1"/>
</dbReference>
<accession>A0A918RI64</accession>
<evidence type="ECO:0000313" key="8">
    <source>
        <dbReference type="EMBL" id="GGZ99858.1"/>
    </source>
</evidence>
<keyword evidence="5" id="KW-0472">Membrane</keyword>
<dbReference type="Gene3D" id="3.30.565.10">
    <property type="entry name" value="Histidine kinase-like ATPase, C-terminal domain"/>
    <property type="match status" value="1"/>
</dbReference>
<dbReference type="InterPro" id="IPR003661">
    <property type="entry name" value="HisK_dim/P_dom"/>
</dbReference>
<evidence type="ECO:0000256" key="5">
    <source>
        <dbReference type="SAM" id="Phobius"/>
    </source>
</evidence>
<feature type="domain" description="Response regulatory" evidence="7">
    <location>
        <begin position="454"/>
        <end position="571"/>
    </location>
</feature>
<feature type="transmembrane region" description="Helical" evidence="5">
    <location>
        <begin position="84"/>
        <end position="103"/>
    </location>
</feature>
<comment type="caution">
    <text evidence="8">The sequence shown here is derived from an EMBL/GenBank/DDBJ whole genome shotgun (WGS) entry which is preliminary data.</text>
</comment>
<keyword evidence="5" id="KW-0812">Transmembrane</keyword>
<dbReference type="SMART" id="SM00388">
    <property type="entry name" value="HisKA"/>
    <property type="match status" value="1"/>
</dbReference>
<dbReference type="InterPro" id="IPR003594">
    <property type="entry name" value="HATPase_dom"/>
</dbReference>
<name>A0A918RI64_9GAMM</name>
<reference evidence="8" key="1">
    <citation type="journal article" date="2014" name="Int. J. Syst. Evol. Microbiol.">
        <title>Complete genome sequence of Corynebacterium casei LMG S-19264T (=DSM 44701T), isolated from a smear-ripened cheese.</title>
        <authorList>
            <consortium name="US DOE Joint Genome Institute (JGI-PGF)"/>
            <person name="Walter F."/>
            <person name="Albersmeier A."/>
            <person name="Kalinowski J."/>
            <person name="Ruckert C."/>
        </authorList>
    </citation>
    <scope>NUCLEOTIDE SEQUENCE</scope>
    <source>
        <strain evidence="8">KCTC 12711</strain>
    </source>
</reference>
<dbReference type="InterPro" id="IPR001789">
    <property type="entry name" value="Sig_transdc_resp-reg_receiver"/>
</dbReference>
<dbReference type="CDD" id="cd00156">
    <property type="entry name" value="REC"/>
    <property type="match status" value="1"/>
</dbReference>
<keyword evidence="5" id="KW-1133">Transmembrane helix</keyword>
<keyword evidence="8" id="KW-0808">Transferase</keyword>
<dbReference type="GO" id="GO:0000155">
    <property type="term" value="F:phosphorelay sensor kinase activity"/>
    <property type="evidence" value="ECO:0007669"/>
    <property type="project" value="InterPro"/>
</dbReference>
<dbReference type="RefSeq" id="WP_189398479.1">
    <property type="nucleotide sequence ID" value="NZ_BMXA01000001.1"/>
</dbReference>